<evidence type="ECO:0000313" key="16">
    <source>
        <dbReference type="EMBL" id="RVU45973.1"/>
    </source>
</evidence>
<feature type="transmembrane region" description="Helical" evidence="10">
    <location>
        <begin position="406"/>
        <end position="426"/>
    </location>
</feature>
<evidence type="ECO:0000256" key="3">
    <source>
        <dbReference type="ARBA" id="ARBA00022475"/>
    </source>
</evidence>
<evidence type="ECO:0000313" key="17">
    <source>
        <dbReference type="Proteomes" id="UP000285575"/>
    </source>
</evidence>
<evidence type="ECO:0000256" key="2">
    <source>
        <dbReference type="ARBA" id="ARBA00022448"/>
    </source>
</evidence>
<comment type="similarity">
    <text evidence="11">Belongs to the SecD/SecF family. SecF subfamily.</text>
</comment>
<evidence type="ECO:0000256" key="7">
    <source>
        <dbReference type="ARBA" id="ARBA00022989"/>
    </source>
</evidence>
<feature type="transmembrane region" description="Helical" evidence="10">
    <location>
        <begin position="380"/>
        <end position="400"/>
    </location>
</feature>
<organism evidence="16 17">
    <name type="scientific">Rubrivivax rivuli</name>
    <dbReference type="NCBI Taxonomy" id="1862385"/>
    <lineage>
        <taxon>Bacteria</taxon>
        <taxon>Pseudomonadati</taxon>
        <taxon>Pseudomonadota</taxon>
        <taxon>Betaproteobacteria</taxon>
        <taxon>Burkholderiales</taxon>
        <taxon>Sphaerotilaceae</taxon>
        <taxon>Rubrivivax</taxon>
    </lineage>
</organism>
<dbReference type="HAMAP" id="MF_01463_B">
    <property type="entry name" value="SecD_B"/>
    <property type="match status" value="1"/>
</dbReference>
<feature type="compositionally biased region" description="Low complexity" evidence="12">
    <location>
        <begin position="835"/>
        <end position="845"/>
    </location>
</feature>
<dbReference type="GO" id="GO:0043952">
    <property type="term" value="P:protein transport by the Sec complex"/>
    <property type="evidence" value="ECO:0007669"/>
    <property type="project" value="UniProtKB-UniRule"/>
</dbReference>
<dbReference type="HAMAP" id="MF_01464_B">
    <property type="entry name" value="SecF_B"/>
    <property type="match status" value="1"/>
</dbReference>
<dbReference type="NCBIfam" id="NF009583">
    <property type="entry name" value="PRK13024.1-3"/>
    <property type="match status" value="1"/>
</dbReference>
<comment type="subunit">
    <text evidence="11">Forms a complex with SecD. Part of the essential Sec protein translocation apparatus which comprises SecA, SecYEG and auxiliary proteins SecDF-YajC and YidC.</text>
</comment>
<keyword evidence="8 10" id="KW-0811">Translocation</keyword>
<evidence type="ECO:0000256" key="6">
    <source>
        <dbReference type="ARBA" id="ARBA00022927"/>
    </source>
</evidence>
<keyword evidence="5 10" id="KW-0812">Transmembrane</keyword>
<feature type="transmembrane region" description="Helical" evidence="10">
    <location>
        <begin position="356"/>
        <end position="375"/>
    </location>
</feature>
<feature type="transmembrane region" description="Helical" evidence="10">
    <location>
        <begin position="660"/>
        <end position="680"/>
    </location>
</feature>
<proteinExistence type="inferred from homology"/>
<dbReference type="SUPFAM" id="SSF82866">
    <property type="entry name" value="Multidrug efflux transporter AcrB transmembrane domain"/>
    <property type="match status" value="2"/>
</dbReference>
<evidence type="ECO:0000259" key="14">
    <source>
        <dbReference type="Pfam" id="PF21760"/>
    </source>
</evidence>
<comment type="function">
    <text evidence="10">Part of the Sec protein translocase complex. Interacts with the SecYEG preprotein conducting channel. SecDF uses the proton motive force (PMF) to complete protein translocation after the ATP-dependent function of SecA.</text>
</comment>
<keyword evidence="4" id="KW-0997">Cell inner membrane</keyword>
<feature type="transmembrane region" description="Helical" evidence="10">
    <location>
        <begin position="687"/>
        <end position="707"/>
    </location>
</feature>
<dbReference type="Pfam" id="PF21760">
    <property type="entry name" value="SecD_1st"/>
    <property type="match status" value="1"/>
</dbReference>
<dbReference type="PANTHER" id="PTHR30081">
    <property type="entry name" value="PROTEIN-EXPORT MEMBRANE PROTEIN SEC"/>
    <property type="match status" value="1"/>
</dbReference>
<dbReference type="Gene3D" id="3.30.70.3400">
    <property type="match status" value="2"/>
</dbReference>
<dbReference type="InterPro" id="IPR055344">
    <property type="entry name" value="SecD_SecF_C_bact"/>
</dbReference>
<evidence type="ECO:0000259" key="13">
    <source>
        <dbReference type="Pfam" id="PF02355"/>
    </source>
</evidence>
<dbReference type="FunFam" id="3.30.1360.200:FF:000002">
    <property type="entry name" value="Preprotein translocase subunit SecD"/>
    <property type="match status" value="1"/>
</dbReference>
<feature type="transmembrane region" description="Helical" evidence="10">
    <location>
        <begin position="713"/>
        <end position="730"/>
    </location>
</feature>
<evidence type="ECO:0000259" key="15">
    <source>
        <dbReference type="Pfam" id="PF22599"/>
    </source>
</evidence>
<keyword evidence="9 10" id="KW-0472">Membrane</keyword>
<keyword evidence="6 10" id="KW-0653">Protein transport</keyword>
<feature type="transmembrane region" description="Helical" evidence="10">
    <location>
        <begin position="795"/>
        <end position="818"/>
    </location>
</feature>
<dbReference type="InterPro" id="IPR048634">
    <property type="entry name" value="SecD_SecF_C"/>
</dbReference>
<dbReference type="OrthoDB" id="9805019at2"/>
<evidence type="ECO:0000256" key="9">
    <source>
        <dbReference type="ARBA" id="ARBA00023136"/>
    </source>
</evidence>
<dbReference type="GO" id="GO:0005886">
    <property type="term" value="C:plasma membrane"/>
    <property type="evidence" value="ECO:0007669"/>
    <property type="project" value="UniProtKB-SubCell"/>
</dbReference>
<gene>
    <name evidence="10 16" type="primary">secD</name>
    <name evidence="11" type="synonym">secF</name>
    <name evidence="16" type="ORF">EOE66_08830</name>
</gene>
<dbReference type="RefSeq" id="WP_128228345.1">
    <property type="nucleotide sequence ID" value="NZ_SACR01000003.1"/>
</dbReference>
<dbReference type="InterPro" id="IPR054384">
    <property type="entry name" value="SecDF_P1_head"/>
</dbReference>
<accession>A0A437RGT2</accession>
<feature type="region of interest" description="Disordered" evidence="12">
    <location>
        <begin position="835"/>
        <end position="854"/>
    </location>
</feature>
<dbReference type="FunFam" id="1.20.1640.10:FF:000004">
    <property type="entry name" value="Protein translocase subunit SecD"/>
    <property type="match status" value="1"/>
</dbReference>
<protein>
    <recommendedName>
        <fullName evidence="10 11">Multifunctional fusion protein</fullName>
    </recommendedName>
    <domain>
        <recommendedName>
            <fullName evidence="10">Protein translocase subunit SecD</fullName>
        </recommendedName>
    </domain>
    <domain>
        <recommendedName>
            <fullName evidence="11">Protein-export membrane protein SecF</fullName>
        </recommendedName>
    </domain>
</protein>
<feature type="transmembrane region" description="Helical" evidence="10">
    <location>
        <begin position="539"/>
        <end position="557"/>
    </location>
</feature>
<comment type="caution">
    <text evidence="16">The sequence shown here is derived from an EMBL/GenBank/DDBJ whole genome shotgun (WGS) entry which is preliminary data.</text>
</comment>
<comment type="caution">
    <text evidence="10">Lacks conserved residue(s) required for the propagation of feature annotation.</text>
</comment>
<comment type="similarity">
    <text evidence="10">Belongs to the SecD/SecF family. SecD subfamily.</text>
</comment>
<comment type="subcellular location">
    <subcellularLocation>
        <location evidence="1 10">Cell membrane</location>
        <topology evidence="1 10">Multi-pass membrane protein</topology>
    </subcellularLocation>
</comment>
<dbReference type="NCBIfam" id="TIGR01129">
    <property type="entry name" value="secD"/>
    <property type="match status" value="1"/>
</dbReference>
<dbReference type="InterPro" id="IPR005791">
    <property type="entry name" value="SecD"/>
</dbReference>
<dbReference type="InterPro" id="IPR022646">
    <property type="entry name" value="SecD/SecF_CS"/>
</dbReference>
<dbReference type="InterPro" id="IPR005665">
    <property type="entry name" value="SecF_bac"/>
</dbReference>
<evidence type="ECO:0000256" key="1">
    <source>
        <dbReference type="ARBA" id="ARBA00004651"/>
    </source>
</evidence>
<keyword evidence="3 10" id="KW-1003">Cell membrane</keyword>
<feature type="domain" description="Protein export membrane protein SecD/SecF C-terminal" evidence="13">
    <location>
        <begin position="634"/>
        <end position="818"/>
    </location>
</feature>
<evidence type="ECO:0000256" key="10">
    <source>
        <dbReference type="HAMAP-Rule" id="MF_01463"/>
    </source>
</evidence>
<feature type="domain" description="Protein translocase subunit SecDF P1" evidence="14">
    <location>
        <begin position="156"/>
        <end position="213"/>
    </location>
</feature>
<dbReference type="NCBIfam" id="TIGR00916">
    <property type="entry name" value="2A0604s01"/>
    <property type="match status" value="2"/>
</dbReference>
<sequence>MKSSPYLVAMYLAIIVAGLLFALPNVLPASVLERWPSALPDKPVALGLDLRGGSHLVLEVDGSELRRERVRTLAEDARRLLREDDIPWRSVETGERGLTITLRSAEQQDVAIDQLRTLSNPVGTARQDLAVTRRGTDGIELSLTEDGQLQSMGRAVEQSLEVIRQRVDQVGVSEPTIQRVGADRILVQLPGLQDPAQLRALLGSTAKMSFHLLGDSSSPDGIRTLQDSQGDSYPVRNSVALSGDRLSDASAGFDPQTREPVVNFRFDRTGAREFAAITEANVGRPFAIVLDGKVLSAPVIREPITGGSGQISGSFTVQEAGTLSALLRAGALPAKLTVIEERSVGADLGSDVIQKGVYAGIAAFVLVFLFMFVLYGGWGLVANVALALNVILTIAGMSMLGATLTLPGIAGIVLGIGLAVDANVLINERIREEALKGKSALLAIEAGFRRAYATVMDSNLTALIATLLLFWFGSGPVRGFAITMALGIVISMFTAVSVVKVMMLSIARRRRLKTIQIKPLFGFRPVPDGTQFKFMRARLAGLGLTALLVIGSVALLFKPGLNFGIDFRGGIQMEVATSAPEDLSHLPRYRAQLDGLGLGEVSLQTMGDEGRLLVRVERQPGGEVQQTAAVEKLKAAMLAVDPKASFERTEVVGPKVSGELAQAGVIAVILATLAMLVYIWVRFEWPFAVGAILTLALDVVLTLGVFAVTGLDFSLTAIAALLTLVGYSVNDKVVVYDRMRENLRSLRKRPLREVIDLSINQTLTRSLYTSVTAFLAVLPLAVWGGPALASFAVPMAFGIAIAAASSVFIAAPILLFLGDWRGRRGHAMFAPDPAEAADPAVARPVGEGRGSVSP</sequence>
<evidence type="ECO:0000256" key="5">
    <source>
        <dbReference type="ARBA" id="ARBA00022692"/>
    </source>
</evidence>
<dbReference type="Gene3D" id="3.30.1360.200">
    <property type="match status" value="1"/>
</dbReference>
<feature type="domain" description="Protein export membrane protein SecD/SecF C-terminal" evidence="13">
    <location>
        <begin position="335"/>
        <end position="505"/>
    </location>
</feature>
<dbReference type="NCBIfam" id="TIGR00966">
    <property type="entry name" value="transloc_SecF"/>
    <property type="match status" value="1"/>
</dbReference>
<feature type="transmembrane region" description="Helical" evidence="10">
    <location>
        <begin position="479"/>
        <end position="503"/>
    </location>
</feature>
<dbReference type="GO" id="GO:0006605">
    <property type="term" value="P:protein targeting"/>
    <property type="evidence" value="ECO:0007669"/>
    <property type="project" value="UniProtKB-UniRule"/>
</dbReference>
<dbReference type="PANTHER" id="PTHR30081:SF1">
    <property type="entry name" value="PROTEIN TRANSLOCASE SUBUNIT SECD"/>
    <property type="match status" value="1"/>
</dbReference>
<dbReference type="InterPro" id="IPR022645">
    <property type="entry name" value="SecD/SecF_bac"/>
</dbReference>
<dbReference type="EMBL" id="SACR01000003">
    <property type="protein sequence ID" value="RVU45973.1"/>
    <property type="molecule type" value="Genomic_DNA"/>
</dbReference>
<dbReference type="GO" id="GO:0015450">
    <property type="term" value="F:protein-transporting ATPase activity"/>
    <property type="evidence" value="ECO:0007669"/>
    <property type="project" value="InterPro"/>
</dbReference>
<dbReference type="PRINTS" id="PR01755">
    <property type="entry name" value="SECFTRNLCASE"/>
</dbReference>
<keyword evidence="7 10" id="KW-1133">Transmembrane helix</keyword>
<dbReference type="Pfam" id="PF07549">
    <property type="entry name" value="Sec_GG"/>
    <property type="match status" value="2"/>
</dbReference>
<evidence type="ECO:0000256" key="4">
    <source>
        <dbReference type="ARBA" id="ARBA00022519"/>
    </source>
</evidence>
<dbReference type="GO" id="GO:0065002">
    <property type="term" value="P:intracellular protein transmembrane transport"/>
    <property type="evidence" value="ECO:0007669"/>
    <property type="project" value="UniProtKB-UniRule"/>
</dbReference>
<dbReference type="AlphaFoldDB" id="A0A437RGT2"/>
<dbReference type="InterPro" id="IPR022813">
    <property type="entry name" value="SecD/SecF_arch_bac"/>
</dbReference>
<dbReference type="Gene3D" id="1.20.1640.10">
    <property type="entry name" value="Multidrug efflux transporter AcrB transmembrane domain"/>
    <property type="match status" value="2"/>
</dbReference>
<feature type="domain" description="SecDF P1 head subdomain" evidence="15">
    <location>
        <begin position="228"/>
        <end position="334"/>
    </location>
</feature>
<dbReference type="Pfam" id="PF02355">
    <property type="entry name" value="SecD_SecF_C"/>
    <property type="match status" value="2"/>
</dbReference>
<keyword evidence="17" id="KW-1185">Reference proteome</keyword>
<feature type="transmembrane region" description="Helical" evidence="10">
    <location>
        <begin position="451"/>
        <end position="473"/>
    </location>
</feature>
<dbReference type="Pfam" id="PF22599">
    <property type="entry name" value="SecDF_P1_head"/>
    <property type="match status" value="1"/>
</dbReference>
<comment type="subunit">
    <text evidence="10">Forms a complex with SecF. Part of the essential Sec protein translocation apparatus which comprises SecA, SecYEG and auxiliary proteins SecDF-YajC and YidC.</text>
</comment>
<keyword evidence="2 10" id="KW-0813">Transport</keyword>
<dbReference type="Proteomes" id="UP000285575">
    <property type="component" value="Unassembled WGS sequence"/>
</dbReference>
<name>A0A437RGT2_9BURK</name>
<evidence type="ECO:0000256" key="11">
    <source>
        <dbReference type="HAMAP-Rule" id="MF_01464"/>
    </source>
</evidence>
<evidence type="ECO:0000256" key="8">
    <source>
        <dbReference type="ARBA" id="ARBA00023010"/>
    </source>
</evidence>
<reference evidence="16 17" key="1">
    <citation type="submission" date="2019-01" db="EMBL/GenBank/DDBJ databases">
        <authorList>
            <person name="Chen W.-M."/>
        </authorList>
    </citation>
    <scope>NUCLEOTIDE SEQUENCE [LARGE SCALE GENOMIC DNA]</scope>
    <source>
        <strain evidence="16 17">KYPY4</strain>
    </source>
</reference>
<feature type="transmembrane region" description="Helical" evidence="10">
    <location>
        <begin position="767"/>
        <end position="789"/>
    </location>
</feature>
<evidence type="ECO:0000256" key="12">
    <source>
        <dbReference type="SAM" id="MobiDB-lite"/>
    </source>
</evidence>
<dbReference type="InterPro" id="IPR048631">
    <property type="entry name" value="SecD_1st"/>
</dbReference>